<evidence type="ECO:0008006" key="4">
    <source>
        <dbReference type="Google" id="ProtNLM"/>
    </source>
</evidence>
<evidence type="ECO:0000313" key="3">
    <source>
        <dbReference type="Proteomes" id="UP001501563"/>
    </source>
</evidence>
<organism evidence="2 3">
    <name type="scientific">Streptomyces lannensis</name>
    <dbReference type="NCBI Taxonomy" id="766498"/>
    <lineage>
        <taxon>Bacteria</taxon>
        <taxon>Bacillati</taxon>
        <taxon>Actinomycetota</taxon>
        <taxon>Actinomycetes</taxon>
        <taxon>Kitasatosporales</taxon>
        <taxon>Streptomycetaceae</taxon>
        <taxon>Streptomyces</taxon>
    </lineage>
</organism>
<gene>
    <name evidence="2" type="ORF">GCM10022207_84640</name>
</gene>
<feature type="region of interest" description="Disordered" evidence="1">
    <location>
        <begin position="1"/>
        <end position="21"/>
    </location>
</feature>
<keyword evidence="3" id="KW-1185">Reference proteome</keyword>
<sequence length="65" mass="7094">MHCRGGDKSGSRHCRQADIRRSGIHRPATASGCLMDYEGRDGTRPVRQFDVAADGVVQLVELPVT</sequence>
<name>A0ABP7LKT0_9ACTN</name>
<evidence type="ECO:0000313" key="2">
    <source>
        <dbReference type="EMBL" id="GAA3902633.1"/>
    </source>
</evidence>
<dbReference type="Proteomes" id="UP001501563">
    <property type="component" value="Unassembled WGS sequence"/>
</dbReference>
<dbReference type="EMBL" id="BAAAZA010000051">
    <property type="protein sequence ID" value="GAA3902633.1"/>
    <property type="molecule type" value="Genomic_DNA"/>
</dbReference>
<comment type="caution">
    <text evidence="2">The sequence shown here is derived from an EMBL/GenBank/DDBJ whole genome shotgun (WGS) entry which is preliminary data.</text>
</comment>
<evidence type="ECO:0000256" key="1">
    <source>
        <dbReference type="SAM" id="MobiDB-lite"/>
    </source>
</evidence>
<accession>A0ABP7LKT0</accession>
<reference evidence="3" key="1">
    <citation type="journal article" date="2019" name="Int. J. Syst. Evol. Microbiol.">
        <title>The Global Catalogue of Microorganisms (GCM) 10K type strain sequencing project: providing services to taxonomists for standard genome sequencing and annotation.</title>
        <authorList>
            <consortium name="The Broad Institute Genomics Platform"/>
            <consortium name="The Broad Institute Genome Sequencing Center for Infectious Disease"/>
            <person name="Wu L."/>
            <person name="Ma J."/>
        </authorList>
    </citation>
    <scope>NUCLEOTIDE SEQUENCE [LARGE SCALE GENOMIC DNA]</scope>
    <source>
        <strain evidence="3">JCM 16578</strain>
    </source>
</reference>
<protein>
    <recommendedName>
        <fullName evidence="4">DUF2283 domain-containing protein</fullName>
    </recommendedName>
</protein>
<proteinExistence type="predicted"/>